<gene>
    <name evidence="1" type="ORF">AB3X84_29685</name>
</gene>
<dbReference type="RefSeq" id="WP_368581020.1">
    <property type="nucleotide sequence ID" value="NZ_JBFPKB010000029.1"/>
</dbReference>
<proteinExistence type="predicted"/>
<evidence type="ECO:0000313" key="2">
    <source>
        <dbReference type="Proteomes" id="UP001558535"/>
    </source>
</evidence>
<comment type="caution">
    <text evidence="1">The sequence shown here is derived from an EMBL/GenBank/DDBJ whole genome shotgun (WGS) entry which is preliminary data.</text>
</comment>
<accession>A0ABV3WMI2</accession>
<protein>
    <submittedName>
        <fullName evidence="1">Uncharacterized protein</fullName>
    </submittedName>
</protein>
<organism evidence="1 2">
    <name type="scientific">Paraburkholderia phenoliruptrix</name>
    <dbReference type="NCBI Taxonomy" id="252970"/>
    <lineage>
        <taxon>Bacteria</taxon>
        <taxon>Pseudomonadati</taxon>
        <taxon>Pseudomonadota</taxon>
        <taxon>Betaproteobacteria</taxon>
        <taxon>Burkholderiales</taxon>
        <taxon>Burkholderiaceae</taxon>
        <taxon>Paraburkholderia</taxon>
    </lineage>
</organism>
<keyword evidence="2" id="KW-1185">Reference proteome</keyword>
<dbReference type="EMBL" id="JBFPKE010000026">
    <property type="protein sequence ID" value="MEX3754146.1"/>
    <property type="molecule type" value="Genomic_DNA"/>
</dbReference>
<dbReference type="Proteomes" id="UP001558535">
    <property type="component" value="Unassembled WGS sequence"/>
</dbReference>
<sequence length="80" mass="9305">MADAERSLRAMVEHWLAPDPTGRVLVKRFSHRRTAQARYVCVETVRTGQLVEMFFFRHGDGTWHVFPPPRERPAMRVAGQ</sequence>
<evidence type="ECO:0000313" key="1">
    <source>
        <dbReference type="EMBL" id="MEX3754146.1"/>
    </source>
</evidence>
<reference evidence="1 2" key="1">
    <citation type="submission" date="2024-07" db="EMBL/GenBank/DDBJ databases">
        <title>A survey of Mimosa microsymbionts across Brazilian biomes reveals a high diversity of Paraburkholderia nodulating endemic species, but also that Cupriavidus is common as a symbiont of widespread species.</title>
        <authorList>
            <person name="Rouws L."/>
            <person name="Barauna A."/>
            <person name="Beukes C."/>
            <person name="Rouws J.R.C."/>
            <person name="De Faria S.M."/>
            <person name="Gross E."/>
            <person name="Bueno Dos Reis Junior F."/>
            <person name="Simon M.F."/>
            <person name="Maluk M."/>
            <person name="Odee D.W."/>
            <person name="Kenicer G."/>
            <person name="Young J.P.W."/>
            <person name="Reis V.M."/>
            <person name="Zilli J."/>
            <person name="James E.K."/>
        </authorList>
    </citation>
    <scope>NUCLEOTIDE SEQUENCE [LARGE SCALE GENOMIC DNA]</scope>
    <source>
        <strain evidence="1 2">BR14375</strain>
    </source>
</reference>
<name>A0ABV3WMI2_9BURK</name>